<reference evidence="6" key="1">
    <citation type="submission" date="2020-10" db="EMBL/GenBank/DDBJ databases">
        <authorList>
            <person name="Roach M.J.R."/>
        </authorList>
    </citation>
    <scope>NUCLEOTIDE SEQUENCE</scope>
    <source>
        <strain evidence="6">CBS 1945</strain>
    </source>
</reference>
<dbReference type="PIRSF" id="PIRSF000097">
    <property type="entry name" value="AKR"/>
    <property type="match status" value="1"/>
</dbReference>
<accession>A0A875RWT1</accession>
<dbReference type="InterPro" id="IPR020471">
    <property type="entry name" value="AKR"/>
</dbReference>
<dbReference type="Gene3D" id="3.20.20.100">
    <property type="entry name" value="NADP-dependent oxidoreductase domain"/>
    <property type="match status" value="1"/>
</dbReference>
<evidence type="ECO:0000256" key="3">
    <source>
        <dbReference type="PIRSR" id="PIRSR000097-2"/>
    </source>
</evidence>
<dbReference type="InterPro" id="IPR023210">
    <property type="entry name" value="NADP_OxRdtase_dom"/>
</dbReference>
<feature type="active site" description="Proton donor" evidence="2">
    <location>
        <position position="55"/>
    </location>
</feature>
<dbReference type="SUPFAM" id="SSF51430">
    <property type="entry name" value="NAD(P)-linked oxidoreductase"/>
    <property type="match status" value="1"/>
</dbReference>
<evidence type="ECO:0000313" key="7">
    <source>
        <dbReference type="Proteomes" id="UP000662931"/>
    </source>
</evidence>
<organism evidence="6 7">
    <name type="scientific">Eeniella nana</name>
    <name type="common">Yeast</name>
    <name type="synonym">Brettanomyces nanus</name>
    <dbReference type="NCBI Taxonomy" id="13502"/>
    <lineage>
        <taxon>Eukaryota</taxon>
        <taxon>Fungi</taxon>
        <taxon>Dikarya</taxon>
        <taxon>Ascomycota</taxon>
        <taxon>Saccharomycotina</taxon>
        <taxon>Pichiomycetes</taxon>
        <taxon>Pichiales</taxon>
        <taxon>Pichiaceae</taxon>
        <taxon>Brettanomyces</taxon>
    </lineage>
</organism>
<dbReference type="AlphaFoldDB" id="A0A875RWT1"/>
<dbReference type="GO" id="GO:0016616">
    <property type="term" value="F:oxidoreductase activity, acting on the CH-OH group of donors, NAD or NADP as acceptor"/>
    <property type="evidence" value="ECO:0007669"/>
    <property type="project" value="UniProtKB-ARBA"/>
</dbReference>
<evidence type="ECO:0000259" key="5">
    <source>
        <dbReference type="Pfam" id="PF00248"/>
    </source>
</evidence>
<evidence type="ECO:0000256" key="2">
    <source>
        <dbReference type="PIRSR" id="PIRSR000097-1"/>
    </source>
</evidence>
<feature type="domain" description="NADP-dependent oxidoreductase" evidence="5">
    <location>
        <begin position="34"/>
        <end position="288"/>
    </location>
</feature>
<dbReference type="PRINTS" id="PR00069">
    <property type="entry name" value="ALDKETRDTASE"/>
</dbReference>
<dbReference type="Pfam" id="PF00248">
    <property type="entry name" value="Aldo_ket_red"/>
    <property type="match status" value="1"/>
</dbReference>
<dbReference type="PROSITE" id="PS00062">
    <property type="entry name" value="ALDOKETO_REDUCTASE_2"/>
    <property type="match status" value="1"/>
</dbReference>
<dbReference type="EMBL" id="CP064812">
    <property type="protein sequence ID" value="QPG73801.1"/>
    <property type="molecule type" value="Genomic_DNA"/>
</dbReference>
<feature type="site" description="Lowers pKa of active site Tyr" evidence="4">
    <location>
        <position position="84"/>
    </location>
</feature>
<dbReference type="GeneID" id="62194516"/>
<dbReference type="KEGG" id="bnn:FOA43_001115"/>
<keyword evidence="1" id="KW-0560">Oxidoreductase</keyword>
<dbReference type="InterPro" id="IPR018170">
    <property type="entry name" value="Aldo/ket_reductase_CS"/>
</dbReference>
<evidence type="ECO:0000313" key="6">
    <source>
        <dbReference type="EMBL" id="QPG73801.1"/>
    </source>
</evidence>
<protein>
    <recommendedName>
        <fullName evidence="5">NADP-dependent oxidoreductase domain-containing protein</fullName>
    </recommendedName>
</protein>
<proteinExistence type="predicted"/>
<keyword evidence="7" id="KW-1185">Reference proteome</keyword>
<name>A0A875RWT1_EENNA</name>
<sequence length="312" mass="34961">MSALSINIQLNTGASIPAVGFGTVCDEANKGIFKEALEAALLEGGYRHIDTAWCYGTEALIGEVLQKLFDSGKLKREDVFVTTKVWPSLWANPLKSLDKSLHDLHLDYVDLLLQHWPLAFDSDENGHPKVPKDEQGHVKFAKGADYLDTWKKMIEIYKTTDKVKAIGISNYTVAMMKRLLEQTDVVPAANQVELHPHLPQVEFVKFCQDHHIIVEAFSPLGSTGAPNLKIPIVVDLAKKYGVPAVDILVNYHVQAGRVVLPRSQNIKRIKKGFSEVKLTKNELAQLDQYGIEHPKRYICQDWGKGIGFEHWG</sequence>
<dbReference type="InterPro" id="IPR036812">
    <property type="entry name" value="NAD(P)_OxRdtase_dom_sf"/>
</dbReference>
<feature type="binding site" evidence="3">
    <location>
        <position position="115"/>
    </location>
    <ligand>
        <name>substrate</name>
    </ligand>
</feature>
<dbReference type="RefSeq" id="XP_038777366.1">
    <property type="nucleotide sequence ID" value="XM_038921438.1"/>
</dbReference>
<dbReference type="PANTHER" id="PTHR11732">
    <property type="entry name" value="ALDO/KETO REDUCTASE"/>
    <property type="match status" value="1"/>
</dbReference>
<evidence type="ECO:0000256" key="1">
    <source>
        <dbReference type="ARBA" id="ARBA00023002"/>
    </source>
</evidence>
<dbReference type="Proteomes" id="UP000662931">
    <property type="component" value="Chromosome 1"/>
</dbReference>
<dbReference type="OrthoDB" id="416253at2759"/>
<dbReference type="PROSITE" id="PS00798">
    <property type="entry name" value="ALDOKETO_REDUCTASE_1"/>
    <property type="match status" value="1"/>
</dbReference>
<evidence type="ECO:0000256" key="4">
    <source>
        <dbReference type="PIRSR" id="PIRSR000097-3"/>
    </source>
</evidence>
<gene>
    <name evidence="6" type="ORF">FOA43_001115</name>
</gene>